<dbReference type="RefSeq" id="WP_390355125.1">
    <property type="nucleotide sequence ID" value="NZ_JBHUIZ010000006.1"/>
</dbReference>
<accession>A0ABU5C697</accession>
<name>A0ABU5C697_9BACI</name>
<proteinExistence type="predicted"/>
<feature type="transmembrane region" description="Helical" evidence="1">
    <location>
        <begin position="6"/>
        <end position="23"/>
    </location>
</feature>
<keyword evidence="3" id="KW-1185">Reference proteome</keyword>
<organism evidence="2 3">
    <name type="scientific">Tigheibacillus halophilus</name>
    <dbReference type="NCBI Taxonomy" id="361280"/>
    <lineage>
        <taxon>Bacteria</taxon>
        <taxon>Bacillati</taxon>
        <taxon>Bacillota</taxon>
        <taxon>Bacilli</taxon>
        <taxon>Bacillales</taxon>
        <taxon>Bacillaceae</taxon>
        <taxon>Tigheibacillus</taxon>
    </lineage>
</organism>
<keyword evidence="1" id="KW-1133">Transmembrane helix</keyword>
<sequence>MLSIGQTALVSMISHLFFIYLTWRMMQGVNFDPIIRKGHPALGRIFLLFVAIVIGASVSRFFLEFLQWSQQLVYMF</sequence>
<comment type="caution">
    <text evidence="2">The sequence shown here is derived from an EMBL/GenBank/DDBJ whole genome shotgun (WGS) entry which is preliminary data.</text>
</comment>
<keyword evidence="1" id="KW-0472">Membrane</keyword>
<dbReference type="NCBIfam" id="TIGR02327">
    <property type="entry name" value="int_mem_ywzB"/>
    <property type="match status" value="1"/>
</dbReference>
<evidence type="ECO:0000313" key="3">
    <source>
        <dbReference type="Proteomes" id="UP001281447"/>
    </source>
</evidence>
<feature type="transmembrane region" description="Helical" evidence="1">
    <location>
        <begin position="44"/>
        <end position="63"/>
    </location>
</feature>
<dbReference type="EMBL" id="JAWDIP010000003">
    <property type="protein sequence ID" value="MDY0394222.1"/>
    <property type="molecule type" value="Genomic_DNA"/>
</dbReference>
<keyword evidence="1" id="KW-0812">Transmembrane</keyword>
<dbReference type="InterPro" id="IPR009526">
    <property type="entry name" value="DUF1146"/>
</dbReference>
<dbReference type="Pfam" id="PF06612">
    <property type="entry name" value="DUF1146"/>
    <property type="match status" value="1"/>
</dbReference>
<dbReference type="Proteomes" id="UP001281447">
    <property type="component" value="Unassembled WGS sequence"/>
</dbReference>
<protein>
    <submittedName>
        <fullName evidence="2">DUF1146 family protein</fullName>
    </submittedName>
</protein>
<reference evidence="2 3" key="1">
    <citation type="submission" date="2023-10" db="EMBL/GenBank/DDBJ databases">
        <title>Virgibacillus halophilus 5B73C genome.</title>
        <authorList>
            <person name="Miliotis G."/>
            <person name="Sengupta P."/>
            <person name="Hameed A."/>
            <person name="Chuvochina M."/>
            <person name="Mcdonagh F."/>
            <person name="Simpson A.C."/>
            <person name="Singh N.K."/>
            <person name="Rekha P.D."/>
            <person name="Raman K."/>
            <person name="Hugenholtz P."/>
            <person name="Venkateswaran K."/>
        </authorList>
    </citation>
    <scope>NUCLEOTIDE SEQUENCE [LARGE SCALE GENOMIC DNA]</scope>
    <source>
        <strain evidence="2 3">5B73C</strain>
    </source>
</reference>
<gene>
    <name evidence="2" type="ORF">RWE15_06665</name>
</gene>
<evidence type="ECO:0000256" key="1">
    <source>
        <dbReference type="SAM" id="Phobius"/>
    </source>
</evidence>
<evidence type="ECO:0000313" key="2">
    <source>
        <dbReference type="EMBL" id="MDY0394222.1"/>
    </source>
</evidence>